<dbReference type="Proteomes" id="UP000002027">
    <property type="component" value="Chromosome 2"/>
</dbReference>
<reference evidence="2 3" key="2">
    <citation type="journal article" date="2010" name="Stand. Genomic Sci.">
        <title>Complete genome sequence of Desulfohalobium retbaense type strain (HR(100)).</title>
        <authorList>
            <person name="Spring S."/>
            <person name="Nolan M."/>
            <person name="Lapidus A."/>
            <person name="Glavina Del Rio T."/>
            <person name="Copeland A."/>
            <person name="Tice H."/>
            <person name="Cheng J.F."/>
            <person name="Lucas S."/>
            <person name="Land M."/>
            <person name="Chen F."/>
            <person name="Bruce D."/>
            <person name="Goodwin L."/>
            <person name="Pitluck S."/>
            <person name="Ivanova N."/>
            <person name="Mavromatis K."/>
            <person name="Mikhailova N."/>
            <person name="Pati A."/>
            <person name="Chen A."/>
            <person name="Palaniappan K."/>
            <person name="Hauser L."/>
            <person name="Chang Y.J."/>
            <person name="Jeffries C.D."/>
            <person name="Munk C."/>
            <person name="Kiss H."/>
            <person name="Chain P."/>
            <person name="Han C."/>
            <person name="Brettin T."/>
            <person name="Detter J.C."/>
            <person name="Schuler E."/>
            <person name="Goker M."/>
            <person name="Rohde M."/>
            <person name="Bristow J."/>
            <person name="Eisen J.A."/>
            <person name="Markowitz V."/>
            <person name="Hugenholtz P."/>
            <person name="Kyrpides N.C."/>
            <person name="Klenk H.P."/>
        </authorList>
    </citation>
    <scope>NUCLEOTIDE SEQUENCE [LARGE SCALE GENOMIC DNA]</scope>
    <source>
        <strain evidence="3">ATCC 49802 / DSM 20745 / S 6022</strain>
    </source>
</reference>
<dbReference type="KEGG" id="sti:Sthe_2728"/>
<keyword evidence="3" id="KW-1185">Reference proteome</keyword>
<dbReference type="RefSeq" id="WP_012873180.1">
    <property type="nucleotide sequence ID" value="NC_013524.1"/>
</dbReference>
<evidence type="ECO:0000313" key="2">
    <source>
        <dbReference type="EMBL" id="ACZ40142.1"/>
    </source>
</evidence>
<dbReference type="STRING" id="479434.Sthe_2728"/>
<name>D1C8J9_SPHTD</name>
<gene>
    <name evidence="2" type="ordered locus">Sthe_2728</name>
</gene>
<feature type="region of interest" description="Disordered" evidence="1">
    <location>
        <begin position="1"/>
        <end position="25"/>
    </location>
</feature>
<dbReference type="EMBL" id="CP001824">
    <property type="protein sequence ID" value="ACZ40142.1"/>
    <property type="molecule type" value="Genomic_DNA"/>
</dbReference>
<proteinExistence type="predicted"/>
<sequence>MRDVADGGSSHDLTNGKGGLPDVPGLDGAAAREFAAWTDFLDGLRQAQSEPPLPSISSALGPADLEPIARWYVVLRGVRRLTEVAGLREHLEGLPPCLSVRVVDLSSQEVRIMVAATPQTGKAGLEEQVQVALRGVQSAATFEVVPATPQ</sequence>
<accession>D1C8J9</accession>
<protein>
    <submittedName>
        <fullName evidence="2">Uncharacterized protein</fullName>
    </submittedName>
</protein>
<dbReference type="HOGENOM" id="CLU_1739375_0_0_0"/>
<organism evidence="2 3">
    <name type="scientific">Sphaerobacter thermophilus (strain ATCC 49802 / DSM 20745 / KCCM 41009 / NCIMB 13125 / S 6022)</name>
    <dbReference type="NCBI Taxonomy" id="479434"/>
    <lineage>
        <taxon>Bacteria</taxon>
        <taxon>Pseudomonadati</taxon>
        <taxon>Thermomicrobiota</taxon>
        <taxon>Thermomicrobia</taxon>
        <taxon>Sphaerobacterales</taxon>
        <taxon>Sphaerobacterineae</taxon>
        <taxon>Sphaerobacteraceae</taxon>
        <taxon>Sphaerobacter</taxon>
    </lineage>
</organism>
<dbReference type="AlphaFoldDB" id="D1C8J9"/>
<evidence type="ECO:0000256" key="1">
    <source>
        <dbReference type="SAM" id="MobiDB-lite"/>
    </source>
</evidence>
<reference evidence="3" key="1">
    <citation type="submission" date="2009-11" db="EMBL/GenBank/DDBJ databases">
        <title>The complete chromosome 2 of Sphaerobacter thermophilus DSM 20745.</title>
        <authorList>
            <person name="Lucas S."/>
            <person name="Copeland A."/>
            <person name="Lapidus A."/>
            <person name="Glavina del Rio T."/>
            <person name="Dalin E."/>
            <person name="Tice H."/>
            <person name="Bruce D."/>
            <person name="Goodwin L."/>
            <person name="Pitluck S."/>
            <person name="Kyrpides N."/>
            <person name="Mavromatis K."/>
            <person name="Ivanova N."/>
            <person name="Mikhailova N."/>
            <person name="LaButti K.M."/>
            <person name="Clum A."/>
            <person name="Sun H.I."/>
            <person name="Brettin T."/>
            <person name="Detter J.C."/>
            <person name="Han C."/>
            <person name="Larimer F."/>
            <person name="Land M."/>
            <person name="Hauser L."/>
            <person name="Markowitz V."/>
            <person name="Cheng J.F."/>
            <person name="Hugenholtz P."/>
            <person name="Woyke T."/>
            <person name="Wu D."/>
            <person name="Steenblock K."/>
            <person name="Schneider S."/>
            <person name="Pukall R."/>
            <person name="Goeker M."/>
            <person name="Klenk H.P."/>
            <person name="Eisen J.A."/>
        </authorList>
    </citation>
    <scope>NUCLEOTIDE SEQUENCE [LARGE SCALE GENOMIC DNA]</scope>
    <source>
        <strain evidence="3">ATCC 49802 / DSM 20745 / S 6022</strain>
    </source>
</reference>
<evidence type="ECO:0000313" key="3">
    <source>
        <dbReference type="Proteomes" id="UP000002027"/>
    </source>
</evidence>
<dbReference type="InParanoid" id="D1C8J9"/>